<keyword evidence="7" id="KW-0539">Nucleus</keyword>
<evidence type="ECO:0000256" key="5">
    <source>
        <dbReference type="ARBA" id="ARBA00015162"/>
    </source>
</evidence>
<feature type="compositionally biased region" description="Polar residues" evidence="8">
    <location>
        <begin position="944"/>
        <end position="954"/>
    </location>
</feature>
<feature type="compositionally biased region" description="Polar residues" evidence="8">
    <location>
        <begin position="1018"/>
        <end position="1028"/>
    </location>
</feature>
<feature type="region of interest" description="Disordered" evidence="8">
    <location>
        <begin position="185"/>
        <end position="561"/>
    </location>
</feature>
<feature type="compositionally biased region" description="Basic and acidic residues" evidence="8">
    <location>
        <begin position="875"/>
        <end position="909"/>
    </location>
</feature>
<sequence>MNLRGKSIDTDESMRLQKRPTATNSLENFGSSFTKPNAGTRRDGKKTKNTFTKTENRGKPTSTCSFQEIDDSDDELLLSSQPSTAAVVDDDLWRSPTKAHKQKSRENVAEKCSHQGSAKLHTSVLVKNMKFNKTKTTSKNDPESNTPVQEQSRSFSSKPSLSQKPPNRVDVSRSCYSTARSVGLCDDDSVASDSPRSKCVSSQSPVKEATPRPKPRPMSRRELALEEIPVNSQVKSLSQRQGRVKATDCSDSTMGSRRKPVPDANLTRRSTLTPVHPVVKTGLVSRGAKTKAGLDHHIPSIKKPQIPKPTFLIPDSESSSEASRPRRGAKTQVDLDHRVPSVKKPRIPFRIPDSESSTEAPRPPLTKPQKFPLISSSVHSQKRDGASGCSPAPNCKSKQKGSSPKPFPLSLSEEQRKSSSVTDCRSNLKRQSPVPFPLLLPKVNRNNSPVDDCRSNLKKPPEPFPLSLPKDNKNNSPVDDCRLKQRRPLPEPLPLSLSKEKKKTPSNDMSDDDGNLNLEKPRPRPTRPRSDKGVRKAVRNKQASKKDGKKSTLPAPQPFPMSAQMLKGTEVDGMPSPSAPKHRKRKSGFLVVASSDEGPRDSGGDWDEDFSVALSVDPKLLCPFCDALLPQPVTPFLRKLINNALKKSRHDPRPGNPLGRKAPSAIFVNVCQRHTFESEELPKAEANSWPKSIDWEQLGDRIRAMRDDLEDLLSDLRAGTSTSLLWEDVKRDLQAKGSRAVASVREQFANFEKAQAGYYGELGYAIIHQSLLDLFPPTSCDVGFANPLTPEQFVQRVLVPEVALRLIQEDMDLRGPTHIAKALQVLRDSSKYGVAMFPDDSNDNSMSLADPDQLGVADMIVMERARKRRQELEEEYQKEQEEQEFQRSEERKKDKERAKRAKNKTDDKRAGKRSKPTKEETEYEAEEKILRPLPRPLRKKRSASRLSQASTPEQSGYEGSEECFSTTPHMSRNLFTPSKLYESSDNDFLMEPEDEILVPDSDEGSGAYFFARGGLESIPSQATIATEPTSEHDANMTSSSDGSPTTRNRRKKQRDWEDEESTPKPAKLPRTGVPGIKENSQPLLLARGRRRQPSGTE</sequence>
<dbReference type="SMART" id="SM01312">
    <property type="entry name" value="RTC4"/>
    <property type="match status" value="1"/>
</dbReference>
<accession>A0A0C2X9Z9</accession>
<feature type="compositionally biased region" description="Polar residues" evidence="8">
    <location>
        <begin position="1035"/>
        <end position="1046"/>
    </location>
</feature>
<keyword evidence="6" id="KW-0963">Cytoplasm</keyword>
<evidence type="ECO:0000259" key="9">
    <source>
        <dbReference type="SMART" id="SM01312"/>
    </source>
</evidence>
<name>A0A0C2X9Z9_AMAMK</name>
<dbReference type="AlphaFoldDB" id="A0A0C2X9Z9"/>
<feature type="compositionally biased region" description="Polar residues" evidence="8">
    <location>
        <begin position="230"/>
        <end position="241"/>
    </location>
</feature>
<feature type="compositionally biased region" description="Acidic residues" evidence="8">
    <location>
        <begin position="984"/>
        <end position="1003"/>
    </location>
</feature>
<comment type="subcellular location">
    <subcellularLocation>
        <location evidence="3">Cytoplasm</location>
    </subcellularLocation>
    <subcellularLocation>
        <location evidence="2">Nucleus</location>
    </subcellularLocation>
</comment>
<dbReference type="InParanoid" id="A0A0C2X9Z9"/>
<dbReference type="Pfam" id="PF14474">
    <property type="entry name" value="RTC4"/>
    <property type="match status" value="1"/>
</dbReference>
<feature type="compositionally biased region" description="Basic and acidic residues" evidence="8">
    <location>
        <begin position="104"/>
        <end position="113"/>
    </location>
</feature>
<evidence type="ECO:0000313" key="11">
    <source>
        <dbReference type="Proteomes" id="UP000054549"/>
    </source>
</evidence>
<evidence type="ECO:0000313" key="10">
    <source>
        <dbReference type="EMBL" id="KIL65603.1"/>
    </source>
</evidence>
<keyword evidence="11" id="KW-1185">Reference proteome</keyword>
<evidence type="ECO:0000256" key="4">
    <source>
        <dbReference type="ARBA" id="ARBA00009461"/>
    </source>
</evidence>
<feature type="compositionally biased region" description="Basic and acidic residues" evidence="8">
    <location>
        <begin position="451"/>
        <end position="461"/>
    </location>
</feature>
<dbReference type="GO" id="GO:0005737">
    <property type="term" value="C:cytoplasm"/>
    <property type="evidence" value="ECO:0007669"/>
    <property type="project" value="UniProtKB-SubCell"/>
</dbReference>
<dbReference type="HOGENOM" id="CLU_283689_0_0_1"/>
<organism evidence="10 11">
    <name type="scientific">Amanita muscaria (strain Koide BX008)</name>
    <dbReference type="NCBI Taxonomy" id="946122"/>
    <lineage>
        <taxon>Eukaryota</taxon>
        <taxon>Fungi</taxon>
        <taxon>Dikarya</taxon>
        <taxon>Basidiomycota</taxon>
        <taxon>Agaricomycotina</taxon>
        <taxon>Agaricomycetes</taxon>
        <taxon>Agaricomycetidae</taxon>
        <taxon>Agaricales</taxon>
        <taxon>Pluteineae</taxon>
        <taxon>Amanitaceae</taxon>
        <taxon>Amanita</taxon>
    </lineage>
</organism>
<evidence type="ECO:0000256" key="2">
    <source>
        <dbReference type="ARBA" id="ARBA00004123"/>
    </source>
</evidence>
<feature type="region of interest" description="Disordered" evidence="8">
    <location>
        <begin position="93"/>
        <end position="171"/>
    </location>
</feature>
<comment type="function">
    <text evidence="1">May be involved in a process influencing telomere capping.</text>
</comment>
<dbReference type="PANTHER" id="PTHR41391:SF1">
    <property type="entry name" value="RESTRICTION OF TELOMERE CAPPING PROTEIN 4"/>
    <property type="match status" value="1"/>
</dbReference>
<dbReference type="GO" id="GO:0005634">
    <property type="term" value="C:nucleus"/>
    <property type="evidence" value="ECO:0007669"/>
    <property type="project" value="UniProtKB-SubCell"/>
</dbReference>
<dbReference type="InterPro" id="IPR028094">
    <property type="entry name" value="RTC4_C"/>
</dbReference>
<protein>
    <recommendedName>
        <fullName evidence="5">Restriction of telomere capping protein 4</fullName>
    </recommendedName>
</protein>
<proteinExistence type="inferred from homology"/>
<reference evidence="10 11" key="1">
    <citation type="submission" date="2014-04" db="EMBL/GenBank/DDBJ databases">
        <title>Evolutionary Origins and Diversification of the Mycorrhizal Mutualists.</title>
        <authorList>
            <consortium name="DOE Joint Genome Institute"/>
            <consortium name="Mycorrhizal Genomics Consortium"/>
            <person name="Kohler A."/>
            <person name="Kuo A."/>
            <person name="Nagy L.G."/>
            <person name="Floudas D."/>
            <person name="Copeland A."/>
            <person name="Barry K.W."/>
            <person name="Cichocki N."/>
            <person name="Veneault-Fourrey C."/>
            <person name="LaButti K."/>
            <person name="Lindquist E.A."/>
            <person name="Lipzen A."/>
            <person name="Lundell T."/>
            <person name="Morin E."/>
            <person name="Murat C."/>
            <person name="Riley R."/>
            <person name="Ohm R."/>
            <person name="Sun H."/>
            <person name="Tunlid A."/>
            <person name="Henrissat B."/>
            <person name="Grigoriev I.V."/>
            <person name="Hibbett D.S."/>
            <person name="Martin F."/>
        </authorList>
    </citation>
    <scope>NUCLEOTIDE SEQUENCE [LARGE SCALE GENOMIC DNA]</scope>
    <source>
        <strain evidence="10 11">Koide BX008</strain>
    </source>
</reference>
<dbReference type="OrthoDB" id="128308at2759"/>
<feature type="compositionally biased region" description="Basic and acidic residues" evidence="8">
    <location>
        <begin position="1"/>
        <end position="15"/>
    </location>
</feature>
<gene>
    <name evidence="10" type="ORF">M378DRAFT_161911</name>
</gene>
<comment type="similarity">
    <text evidence="4">Belongs to the RTC4 family.</text>
</comment>
<dbReference type="EMBL" id="KN818241">
    <property type="protein sequence ID" value="KIL65603.1"/>
    <property type="molecule type" value="Genomic_DNA"/>
</dbReference>
<evidence type="ECO:0000256" key="3">
    <source>
        <dbReference type="ARBA" id="ARBA00004496"/>
    </source>
</evidence>
<feature type="domain" description="Restriction of telomere capping protein 4 C-terminal" evidence="9">
    <location>
        <begin position="712"/>
        <end position="839"/>
    </location>
</feature>
<evidence type="ECO:0000256" key="7">
    <source>
        <dbReference type="ARBA" id="ARBA00023242"/>
    </source>
</evidence>
<feature type="compositionally biased region" description="Basic and acidic residues" evidence="8">
    <location>
        <begin position="916"/>
        <end position="930"/>
    </location>
</feature>
<dbReference type="Proteomes" id="UP000054549">
    <property type="component" value="Unassembled WGS sequence"/>
</dbReference>
<feature type="compositionally biased region" description="Polar residues" evidence="8">
    <location>
        <begin position="963"/>
        <end position="976"/>
    </location>
</feature>
<feature type="region of interest" description="Disordered" evidence="8">
    <location>
        <begin position="872"/>
        <end position="1097"/>
    </location>
</feature>
<evidence type="ECO:0000256" key="1">
    <source>
        <dbReference type="ARBA" id="ARBA00002738"/>
    </source>
</evidence>
<feature type="compositionally biased region" description="Polar residues" evidence="8">
    <location>
        <begin position="20"/>
        <end position="37"/>
    </location>
</feature>
<evidence type="ECO:0000256" key="6">
    <source>
        <dbReference type="ARBA" id="ARBA00022490"/>
    </source>
</evidence>
<feature type="region of interest" description="Disordered" evidence="8">
    <location>
        <begin position="1"/>
        <end position="67"/>
    </location>
</feature>
<dbReference type="PANTHER" id="PTHR41391">
    <property type="entry name" value="RESTRICTION OF TELOMERE CAPPING PROTEIN 4"/>
    <property type="match status" value="1"/>
</dbReference>
<evidence type="ECO:0000256" key="8">
    <source>
        <dbReference type="SAM" id="MobiDB-lite"/>
    </source>
</evidence>
<feature type="compositionally biased region" description="Polar residues" evidence="8">
    <location>
        <begin position="191"/>
        <end position="205"/>
    </location>
</feature>
<feature type="compositionally biased region" description="Basic residues" evidence="8">
    <location>
        <begin position="1087"/>
        <end position="1097"/>
    </location>
</feature>
<dbReference type="InterPro" id="IPR039024">
    <property type="entry name" value="RTC4"/>
</dbReference>
<feature type="compositionally biased region" description="Polar residues" evidence="8">
    <location>
        <begin position="134"/>
        <end position="165"/>
    </location>
</feature>